<keyword evidence="10 13" id="KW-1133">Transmembrane helix</keyword>
<evidence type="ECO:0000256" key="9">
    <source>
        <dbReference type="ARBA" id="ARBA00022781"/>
    </source>
</evidence>
<dbReference type="GO" id="GO:0005886">
    <property type="term" value="C:plasma membrane"/>
    <property type="evidence" value="ECO:0007669"/>
    <property type="project" value="UniProtKB-SubCell"/>
</dbReference>
<keyword evidence="5" id="KW-0145">Chemotaxis</keyword>
<organism evidence="16 17">
    <name type="scientific">Aestuariirhabdus litorea</name>
    <dbReference type="NCBI Taxonomy" id="2528527"/>
    <lineage>
        <taxon>Bacteria</taxon>
        <taxon>Pseudomonadati</taxon>
        <taxon>Pseudomonadota</taxon>
        <taxon>Gammaproteobacteria</taxon>
        <taxon>Oceanospirillales</taxon>
        <taxon>Aestuariirhabdaceae</taxon>
        <taxon>Aestuariirhabdus</taxon>
    </lineage>
</organism>
<keyword evidence="16" id="KW-0282">Flagellum</keyword>
<dbReference type="Pfam" id="PF01618">
    <property type="entry name" value="MotA_ExbB"/>
    <property type="match status" value="1"/>
</dbReference>
<evidence type="ECO:0000256" key="11">
    <source>
        <dbReference type="ARBA" id="ARBA00023065"/>
    </source>
</evidence>
<keyword evidence="11" id="KW-0406">Ion transport</keyword>
<evidence type="ECO:0000256" key="1">
    <source>
        <dbReference type="ARBA" id="ARBA00004429"/>
    </source>
</evidence>
<dbReference type="PANTHER" id="PTHR30433:SF4">
    <property type="entry name" value="MOTILITY PROTEIN A"/>
    <property type="match status" value="1"/>
</dbReference>
<keyword evidence="7 13" id="KW-0812">Transmembrane</keyword>
<accession>A0A3P3VNB6</accession>
<keyword evidence="16" id="KW-0966">Cell projection</keyword>
<evidence type="ECO:0000256" key="2">
    <source>
        <dbReference type="ARBA" id="ARBA00008038"/>
    </source>
</evidence>
<evidence type="ECO:0000256" key="5">
    <source>
        <dbReference type="ARBA" id="ARBA00022500"/>
    </source>
</evidence>
<name>A0A3P3VNB6_9GAMM</name>
<dbReference type="GO" id="GO:0071978">
    <property type="term" value="P:bacterial-type flagellum-dependent swarming motility"/>
    <property type="evidence" value="ECO:0007669"/>
    <property type="project" value="InterPro"/>
</dbReference>
<keyword evidence="4" id="KW-1003">Cell membrane</keyword>
<evidence type="ECO:0000256" key="7">
    <source>
        <dbReference type="ARBA" id="ARBA00022692"/>
    </source>
</evidence>
<dbReference type="GO" id="GO:0006935">
    <property type="term" value="P:chemotaxis"/>
    <property type="evidence" value="ECO:0007669"/>
    <property type="project" value="UniProtKB-KW"/>
</dbReference>
<dbReference type="InterPro" id="IPR046786">
    <property type="entry name" value="MotA_N"/>
</dbReference>
<keyword evidence="3" id="KW-0813">Transport</keyword>
<dbReference type="GO" id="GO:1902600">
    <property type="term" value="P:proton transmembrane transport"/>
    <property type="evidence" value="ECO:0007669"/>
    <property type="project" value="UniProtKB-KW"/>
</dbReference>
<evidence type="ECO:0000256" key="12">
    <source>
        <dbReference type="ARBA" id="ARBA00023136"/>
    </source>
</evidence>
<evidence type="ECO:0000259" key="15">
    <source>
        <dbReference type="Pfam" id="PF20560"/>
    </source>
</evidence>
<dbReference type="InterPro" id="IPR047055">
    <property type="entry name" value="MotA-like"/>
</dbReference>
<dbReference type="InterPro" id="IPR002898">
    <property type="entry name" value="MotA_ExbB_proton_chnl"/>
</dbReference>
<dbReference type="Pfam" id="PF20560">
    <property type="entry name" value="MotA_N"/>
    <property type="match status" value="1"/>
</dbReference>
<evidence type="ECO:0000256" key="4">
    <source>
        <dbReference type="ARBA" id="ARBA00022475"/>
    </source>
</evidence>
<protein>
    <submittedName>
        <fullName evidence="16">Flagellar motor stator protein MotA</fullName>
    </submittedName>
</protein>
<keyword evidence="8" id="KW-0283">Flagellar rotation</keyword>
<evidence type="ECO:0000313" key="17">
    <source>
        <dbReference type="Proteomes" id="UP000280792"/>
    </source>
</evidence>
<dbReference type="PANTHER" id="PTHR30433">
    <property type="entry name" value="CHEMOTAXIS PROTEIN MOTA"/>
    <property type="match status" value="1"/>
</dbReference>
<evidence type="ECO:0000256" key="13">
    <source>
        <dbReference type="SAM" id="Phobius"/>
    </source>
</evidence>
<dbReference type="InterPro" id="IPR022522">
    <property type="entry name" value="Flagellar_motor_stator_MotA"/>
</dbReference>
<evidence type="ECO:0000259" key="14">
    <source>
        <dbReference type="Pfam" id="PF01618"/>
    </source>
</evidence>
<dbReference type="Proteomes" id="UP000280792">
    <property type="component" value="Unassembled WGS sequence"/>
</dbReference>
<reference evidence="16 17" key="2">
    <citation type="submission" date="2018-12" db="EMBL/GenBank/DDBJ databases">
        <title>Simiduia agarivorans gen. nov., sp. nov., a marine, agarolytic bacterium isolated from shallow coastal water from Keelung, Taiwan.</title>
        <authorList>
            <person name="Shieh W.Y."/>
        </authorList>
    </citation>
    <scope>NUCLEOTIDE SEQUENCE [LARGE SCALE GENOMIC DNA]</scope>
    <source>
        <strain evidence="16 17">GTF-13</strain>
    </source>
</reference>
<feature type="domain" description="Motility protein A N-terminal" evidence="15">
    <location>
        <begin position="5"/>
        <end position="93"/>
    </location>
</feature>
<sequence>MLKLLGILIVIASVLGGFVLSHGKLLALWQPFELLIIGGAALGGFMISNPWSVQLSVLKRLPNLFFGSRFNRAFYMDLLGLLYDLLNKSRRDGMMSIEADVDDPDSSAVFTRYPAILKDRQLTDFIADYLRLMSSGNMAPHELESLFDMEIETRLEELERPGSAVIKVADALPGFGIVAAVLGIVISMEGIAGPPEELGAHVAAALVGTFIGILAAYGFVGPLGTALEQGAQEELNGYETVKACLVSSLGGMPPALAVEFGRKAIYSDSRPSFTELENHVRGR</sequence>
<feature type="domain" description="MotA/TolQ/ExbB proton channel" evidence="14">
    <location>
        <begin position="124"/>
        <end position="239"/>
    </location>
</feature>
<keyword evidence="9" id="KW-0375">Hydrogen ion transport</keyword>
<comment type="caution">
    <text evidence="16">The sequence shown here is derived from an EMBL/GenBank/DDBJ whole genome shotgun (WGS) entry which is preliminary data.</text>
</comment>
<keyword evidence="16" id="KW-0969">Cilium</keyword>
<dbReference type="RefSeq" id="WP_125016034.1">
    <property type="nucleotide sequence ID" value="NZ_QWEZ01000002.1"/>
</dbReference>
<feature type="transmembrane region" description="Helical" evidence="13">
    <location>
        <begin position="33"/>
        <end position="51"/>
    </location>
</feature>
<comment type="similarity">
    <text evidence="2">Belongs to the MotA family.</text>
</comment>
<keyword evidence="17" id="KW-1185">Reference proteome</keyword>
<comment type="subcellular location">
    <subcellularLocation>
        <location evidence="1">Cell inner membrane</location>
        <topology evidence="1">Multi-pass membrane protein</topology>
    </subcellularLocation>
</comment>
<evidence type="ECO:0000256" key="6">
    <source>
        <dbReference type="ARBA" id="ARBA00022519"/>
    </source>
</evidence>
<dbReference type="AlphaFoldDB" id="A0A3P3VNB6"/>
<feature type="transmembrane region" description="Helical" evidence="13">
    <location>
        <begin position="164"/>
        <end position="186"/>
    </location>
</feature>
<proteinExistence type="inferred from homology"/>
<reference evidence="16 17" key="1">
    <citation type="submission" date="2018-08" db="EMBL/GenBank/DDBJ databases">
        <authorList>
            <person name="Khan S.A."/>
        </authorList>
    </citation>
    <scope>NUCLEOTIDE SEQUENCE [LARGE SCALE GENOMIC DNA]</scope>
    <source>
        <strain evidence="16 17">GTF-13</strain>
    </source>
</reference>
<keyword evidence="12 13" id="KW-0472">Membrane</keyword>
<evidence type="ECO:0000256" key="8">
    <source>
        <dbReference type="ARBA" id="ARBA00022779"/>
    </source>
</evidence>
<feature type="transmembrane region" description="Helical" evidence="13">
    <location>
        <begin position="198"/>
        <end position="220"/>
    </location>
</feature>
<dbReference type="PROSITE" id="PS01307">
    <property type="entry name" value="MOTA"/>
    <property type="match status" value="1"/>
</dbReference>
<dbReference type="NCBIfam" id="TIGR03818">
    <property type="entry name" value="MotA1"/>
    <property type="match status" value="1"/>
</dbReference>
<dbReference type="EMBL" id="QWEZ01000002">
    <property type="protein sequence ID" value="RRJ82323.1"/>
    <property type="molecule type" value="Genomic_DNA"/>
</dbReference>
<keyword evidence="6" id="KW-0997">Cell inner membrane</keyword>
<gene>
    <name evidence="16" type="primary">motA</name>
    <name evidence="16" type="ORF">D0544_10580</name>
</gene>
<dbReference type="InterPro" id="IPR000540">
    <property type="entry name" value="Flag_MotA_CS"/>
</dbReference>
<evidence type="ECO:0000313" key="16">
    <source>
        <dbReference type="EMBL" id="RRJ82323.1"/>
    </source>
</evidence>
<evidence type="ECO:0000256" key="3">
    <source>
        <dbReference type="ARBA" id="ARBA00022448"/>
    </source>
</evidence>
<evidence type="ECO:0000256" key="10">
    <source>
        <dbReference type="ARBA" id="ARBA00022989"/>
    </source>
</evidence>